<dbReference type="InterPro" id="IPR000515">
    <property type="entry name" value="MetI-like"/>
</dbReference>
<dbReference type="RefSeq" id="WP_242870092.1">
    <property type="nucleotide sequence ID" value="NZ_FNPV01000006.1"/>
</dbReference>
<dbReference type="SUPFAM" id="SSF161098">
    <property type="entry name" value="MetI-like"/>
    <property type="match status" value="1"/>
</dbReference>
<dbReference type="AlphaFoldDB" id="A0A1H3P8K8"/>
<keyword evidence="3 5" id="KW-1133">Transmembrane helix</keyword>
<dbReference type="PANTHER" id="PTHR43470:SF3">
    <property type="entry name" value="PHOSPHATE TRANSPORT SYSTEM PERMEASE PROTEIN PSTA-RELATED"/>
    <property type="match status" value="1"/>
</dbReference>
<dbReference type="Pfam" id="PF00528">
    <property type="entry name" value="BPD_transp_1"/>
    <property type="match status" value="1"/>
</dbReference>
<evidence type="ECO:0000256" key="3">
    <source>
        <dbReference type="ARBA" id="ARBA00022989"/>
    </source>
</evidence>
<feature type="transmembrane region" description="Helical" evidence="5">
    <location>
        <begin position="72"/>
        <end position="96"/>
    </location>
</feature>
<evidence type="ECO:0000256" key="5">
    <source>
        <dbReference type="RuleBase" id="RU363032"/>
    </source>
</evidence>
<dbReference type="PROSITE" id="PS50928">
    <property type="entry name" value="ABC_TM1"/>
    <property type="match status" value="1"/>
</dbReference>
<gene>
    <name evidence="7" type="ORF">SAMN05192546_10668</name>
</gene>
<organism evidence="7 8">
    <name type="scientific">Tindallia californiensis</name>
    <dbReference type="NCBI Taxonomy" id="159292"/>
    <lineage>
        <taxon>Bacteria</taxon>
        <taxon>Bacillati</taxon>
        <taxon>Bacillota</taxon>
        <taxon>Clostridia</taxon>
        <taxon>Peptostreptococcales</taxon>
        <taxon>Tindalliaceae</taxon>
        <taxon>Tindallia</taxon>
    </lineage>
</organism>
<feature type="transmembrane region" description="Helical" evidence="5">
    <location>
        <begin position="135"/>
        <end position="156"/>
    </location>
</feature>
<keyword evidence="5" id="KW-0813">Transport</keyword>
<evidence type="ECO:0000313" key="8">
    <source>
        <dbReference type="Proteomes" id="UP000199230"/>
    </source>
</evidence>
<dbReference type="PANTHER" id="PTHR43470">
    <property type="entry name" value="PHOSPHATE TRANSPORT SYSTEM PERMEASE PROTEIN PSTA-RELATED"/>
    <property type="match status" value="1"/>
</dbReference>
<proteinExistence type="inferred from homology"/>
<evidence type="ECO:0000313" key="7">
    <source>
        <dbReference type="EMBL" id="SDY97428.1"/>
    </source>
</evidence>
<evidence type="ECO:0000256" key="1">
    <source>
        <dbReference type="ARBA" id="ARBA00004141"/>
    </source>
</evidence>
<feature type="transmembrane region" description="Helical" evidence="5">
    <location>
        <begin position="108"/>
        <end position="129"/>
    </location>
</feature>
<feature type="transmembrane region" description="Helical" evidence="5">
    <location>
        <begin position="12"/>
        <end position="38"/>
    </location>
</feature>
<evidence type="ECO:0000259" key="6">
    <source>
        <dbReference type="PROSITE" id="PS50928"/>
    </source>
</evidence>
<dbReference type="InterPro" id="IPR035906">
    <property type="entry name" value="MetI-like_sf"/>
</dbReference>
<dbReference type="GO" id="GO:0055085">
    <property type="term" value="P:transmembrane transport"/>
    <property type="evidence" value="ECO:0007669"/>
    <property type="project" value="InterPro"/>
</dbReference>
<sequence length="283" mass="30813">MKEGVKKHWKDYVLQSWIYASLLVVMAAAAFIFGSIFIRGFSAIDMEFLTASPQGRPLGSEGGIFPAMMGSLALGLISTSLATILGLSVAVYLFLYNQSGKIDAFVRLIVQCIAGIPSIILGLFGYTFFVVLLGFGHSLLAGGLTLSIMIFPVIVINTEKALREMVAHQIMASHALGVSKSYSFFKLVWPARKKDILSGILLGTVYAMGATAPIILTAAVVSASVPNSLFRPVMALPYHLYFMAAERISMENAFGTALVLLSMFFIAYGISFYLFQDRKEEEK</sequence>
<dbReference type="EMBL" id="FNPV01000006">
    <property type="protein sequence ID" value="SDY97428.1"/>
    <property type="molecule type" value="Genomic_DNA"/>
</dbReference>
<dbReference type="STRING" id="159292.SAMN05192546_10668"/>
<dbReference type="CDD" id="cd06261">
    <property type="entry name" value="TM_PBP2"/>
    <property type="match status" value="1"/>
</dbReference>
<keyword evidence="8" id="KW-1185">Reference proteome</keyword>
<dbReference type="Gene3D" id="1.10.3720.10">
    <property type="entry name" value="MetI-like"/>
    <property type="match status" value="1"/>
</dbReference>
<dbReference type="GO" id="GO:0005886">
    <property type="term" value="C:plasma membrane"/>
    <property type="evidence" value="ECO:0007669"/>
    <property type="project" value="UniProtKB-SubCell"/>
</dbReference>
<accession>A0A1H3P8K8</accession>
<evidence type="ECO:0000256" key="4">
    <source>
        <dbReference type="ARBA" id="ARBA00023136"/>
    </source>
</evidence>
<feature type="transmembrane region" description="Helical" evidence="5">
    <location>
        <begin position="196"/>
        <end position="221"/>
    </location>
</feature>
<feature type="transmembrane region" description="Helical" evidence="5">
    <location>
        <begin position="253"/>
        <end position="275"/>
    </location>
</feature>
<protein>
    <submittedName>
        <fullName evidence="7">Phosphate ABC transporter membrane protein 2, PhoT family</fullName>
    </submittedName>
</protein>
<name>A0A1H3P8K8_9FIRM</name>
<evidence type="ECO:0000256" key="2">
    <source>
        <dbReference type="ARBA" id="ARBA00022692"/>
    </source>
</evidence>
<comment type="similarity">
    <text evidence="5">Belongs to the binding-protein-dependent transport system permease family.</text>
</comment>
<keyword evidence="4 5" id="KW-0472">Membrane</keyword>
<comment type="subcellular location">
    <subcellularLocation>
        <location evidence="5">Cell membrane</location>
        <topology evidence="5">Multi-pass membrane protein</topology>
    </subcellularLocation>
    <subcellularLocation>
        <location evidence="1">Membrane</location>
        <topology evidence="1">Multi-pass membrane protein</topology>
    </subcellularLocation>
</comment>
<dbReference type="Proteomes" id="UP000199230">
    <property type="component" value="Unassembled WGS sequence"/>
</dbReference>
<feature type="domain" description="ABC transmembrane type-1" evidence="6">
    <location>
        <begin position="68"/>
        <end position="271"/>
    </location>
</feature>
<keyword evidence="2 5" id="KW-0812">Transmembrane</keyword>
<reference evidence="7 8" key="1">
    <citation type="submission" date="2016-10" db="EMBL/GenBank/DDBJ databases">
        <authorList>
            <person name="de Groot N.N."/>
        </authorList>
    </citation>
    <scope>NUCLEOTIDE SEQUENCE [LARGE SCALE GENOMIC DNA]</scope>
    <source>
        <strain evidence="7 8">APO</strain>
    </source>
</reference>